<dbReference type="EMBL" id="LAZR01007237">
    <property type="protein sequence ID" value="KKM86553.1"/>
    <property type="molecule type" value="Genomic_DNA"/>
</dbReference>
<organism evidence="2">
    <name type="scientific">marine sediment metagenome</name>
    <dbReference type="NCBI Taxonomy" id="412755"/>
    <lineage>
        <taxon>unclassified sequences</taxon>
        <taxon>metagenomes</taxon>
        <taxon>ecological metagenomes</taxon>
    </lineage>
</organism>
<feature type="non-terminal residue" evidence="2">
    <location>
        <position position="1"/>
    </location>
</feature>
<dbReference type="Gene3D" id="1.50.10.100">
    <property type="entry name" value="Chondroitin AC/alginate lyase"/>
    <property type="match status" value="1"/>
</dbReference>
<dbReference type="SUPFAM" id="SSF48230">
    <property type="entry name" value="Chondroitin AC/alginate lyase"/>
    <property type="match status" value="1"/>
</dbReference>
<dbReference type="AlphaFoldDB" id="A0A0F9KXW2"/>
<evidence type="ECO:0000259" key="1">
    <source>
        <dbReference type="Pfam" id="PF26377"/>
    </source>
</evidence>
<dbReference type="InterPro" id="IPR008929">
    <property type="entry name" value="Chondroitin_lyas"/>
</dbReference>
<feature type="domain" description="Endo-acting ulvan lyase 2nd" evidence="1">
    <location>
        <begin position="172"/>
        <end position="312"/>
    </location>
</feature>
<comment type="caution">
    <text evidence="2">The sequence shown here is derived from an EMBL/GenBank/DDBJ whole genome shotgun (WGS) entry which is preliminary data.</text>
</comment>
<sequence>DLGVDCGIAYYLTGDEDYAQLAADILSAYTQALAPMNANTADDGQDGILFPTHTLEGTRVMQRLPLIYDFVYPFIQDTANNKVYDAISSGVGDSIPFDFDAAQQYFEKQVVNVIAKGSGHVNNWDVYEAEVAYYALMCINDSTTQDSLFNQLYNVDNTRQSATTTILSTFTDGLWPESGNYSITTSEVMLRTMNVIDRWKPALDIMDDNKHLLEGTFKYADWELPNGGFVRFGDSHRYLNDLSWMYTQALALSDRKNYPEKEAFGKLLKAELAKSGGRDYSWTDPNTQYIAPLRLLWGVDLDAFQTENIDYQVTSIAVEQGIVTQRNYFGADTLNYGLMAMTGGAGHGHLHAQGIDMELYGHGYTMGVDAGEENDRDSPLHTNYRRVYAGHNTVIVNGTSWATGGWKDIEQDCSASIDEILEIVSEFDASMNELREKRSPISILKFEYETMKNKAEIQADQKNLFTINNALKILNTAEQMAAGNPSVSRIDRIEVLLTWASEIAPEIKDELDSYSKDAYKIRASDILQRAKSIENLIEVGLVNNRFLPGYEDFTEDMKERINIARNLVVQNDLDSADIMVRDLFSEWRQVSTAYADKPLGSDVGYSADELKRIEYRKQLDFLSATVSNFYNADFAPYSDEFVAMTDDASELIDYGNFIDAESQISEIRHYLAEHLPLKNDNIIYDISYDLENDIWILEGFVNKPDGLWKKGMRQDLYVTVYEASGEIHSNLEFTDTKHGKFFTQWHAPTEPGLYVVMLQYMDHKTSQLVNVEERIVREYGTTELDGTELAREYEELENFIEVFGETNYGKHESKFDPVLEDIKTGLANRDSTEVKDDLSELKQLIERYLPVRSKSAVIEVYMEQDTLYLSGAIVKPYINFREDIFIDIFDQKGERIDEIALKDTPAGKFNQVLSKPYEPGMYVAQLWYHDLMVSDFFHVR</sequence>
<dbReference type="Pfam" id="PF26377">
    <property type="entry name" value="Ulvan_lyase_2nd"/>
    <property type="match status" value="1"/>
</dbReference>
<gene>
    <name evidence="2" type="ORF">LCGC14_1277790</name>
</gene>
<dbReference type="InterPro" id="IPR058849">
    <property type="entry name" value="Ulvan_lyase_2nd"/>
</dbReference>
<dbReference type="Gene3D" id="2.70.98.70">
    <property type="match status" value="1"/>
</dbReference>
<evidence type="ECO:0000313" key="2">
    <source>
        <dbReference type="EMBL" id="KKM86553.1"/>
    </source>
</evidence>
<reference evidence="2" key="1">
    <citation type="journal article" date="2015" name="Nature">
        <title>Complex archaea that bridge the gap between prokaryotes and eukaryotes.</title>
        <authorList>
            <person name="Spang A."/>
            <person name="Saw J.H."/>
            <person name="Jorgensen S.L."/>
            <person name="Zaremba-Niedzwiedzka K."/>
            <person name="Martijn J."/>
            <person name="Lind A.E."/>
            <person name="van Eijk R."/>
            <person name="Schleper C."/>
            <person name="Guy L."/>
            <person name="Ettema T.J."/>
        </authorList>
    </citation>
    <scope>NUCLEOTIDE SEQUENCE</scope>
</reference>
<proteinExistence type="predicted"/>
<accession>A0A0F9KXW2</accession>
<protein>
    <recommendedName>
        <fullName evidence="1">Endo-acting ulvan lyase 2nd domain-containing protein</fullName>
    </recommendedName>
</protein>
<name>A0A0F9KXW2_9ZZZZ</name>